<dbReference type="InterPro" id="IPR036604">
    <property type="entry name" value="PurS-like_sf"/>
</dbReference>
<evidence type="ECO:0000256" key="1">
    <source>
        <dbReference type="ARBA" id="ARBA00022490"/>
    </source>
</evidence>
<comment type="function">
    <text evidence="6">Part of the phosphoribosylformylglycinamidine synthase complex involved in the purines biosynthetic pathway. Catalyzes the ATP-dependent conversion of formylglycinamide ribonucleotide (FGAR) and glutamine to yield formylglycinamidine ribonucleotide (FGAM) and glutamate. The FGAM synthase complex is composed of three subunits. PurQ produces an ammonia molecule by converting glutamine to glutamate. PurL transfers the ammonia molecule to FGAR to form FGAM in an ATP-dependent manner. PurS interacts with PurQ and PurL and is thought to assist in the transfer of the ammonia molecule from PurQ to PurL.</text>
</comment>
<evidence type="ECO:0000256" key="5">
    <source>
        <dbReference type="ARBA" id="ARBA00022840"/>
    </source>
</evidence>
<evidence type="ECO:0000256" key="6">
    <source>
        <dbReference type="HAMAP-Rule" id="MF_01926"/>
    </source>
</evidence>
<dbReference type="NCBIfam" id="NF004630">
    <property type="entry name" value="PRK05974.1"/>
    <property type="match status" value="1"/>
</dbReference>
<dbReference type="Pfam" id="PF02700">
    <property type="entry name" value="PurS"/>
    <property type="match status" value="1"/>
</dbReference>
<evidence type="ECO:0000313" key="8">
    <source>
        <dbReference type="Proteomes" id="UP000037210"/>
    </source>
</evidence>
<dbReference type="EC" id="6.3.5.3" evidence="6"/>
<comment type="pathway">
    <text evidence="6">Purine metabolism; IMP biosynthesis via de novo pathway; 5-amino-1-(5-phospho-D-ribosyl)imidazole from N(2)-formyl-N(1)-(5-phospho-D-ribosyl)glycinamide: step 1/2.</text>
</comment>
<evidence type="ECO:0000313" key="7">
    <source>
        <dbReference type="EMBL" id="KON31313.1"/>
    </source>
</evidence>
<dbReference type="Gene3D" id="3.30.1280.10">
    <property type="entry name" value="Phosphoribosylformylglycinamidine synthase subunit PurS"/>
    <property type="match status" value="1"/>
</dbReference>
<keyword evidence="2 6" id="KW-0436">Ligase</keyword>
<dbReference type="GO" id="GO:0006189">
    <property type="term" value="P:'de novo' IMP biosynthetic process"/>
    <property type="evidence" value="ECO:0007669"/>
    <property type="project" value="UniProtKB-UniRule"/>
</dbReference>
<dbReference type="NCBIfam" id="TIGR00302">
    <property type="entry name" value="phosphoribosylformylglycinamidine synthase subunit PurS"/>
    <property type="match status" value="1"/>
</dbReference>
<dbReference type="InterPro" id="IPR003850">
    <property type="entry name" value="PurS"/>
</dbReference>
<protein>
    <recommendedName>
        <fullName evidence="6">Phosphoribosylformylglycinamidine synthase subunit PurS</fullName>
        <shortName evidence="6">FGAM synthase</shortName>
        <ecNumber evidence="6">6.3.5.3</ecNumber>
    </recommendedName>
    <alternativeName>
        <fullName evidence="6">Formylglycinamide ribonucleotide amidotransferase subunit III</fullName>
        <shortName evidence="6">FGAR amidotransferase III</shortName>
        <shortName evidence="6">FGAR-AT III</shortName>
    </alternativeName>
    <alternativeName>
        <fullName evidence="6">Phosphoribosylformylglycinamidine synthase subunit III</fullName>
    </alternativeName>
</protein>
<comment type="similarity">
    <text evidence="6">Belongs to the PurS family.</text>
</comment>
<dbReference type="HAMAP" id="MF_01926">
    <property type="entry name" value="PurS"/>
    <property type="match status" value="1"/>
</dbReference>
<comment type="caution">
    <text evidence="7">The sequence shown here is derived from an EMBL/GenBank/DDBJ whole genome shotgun (WGS) entry which is preliminary data.</text>
</comment>
<dbReference type="GO" id="GO:0005524">
    <property type="term" value="F:ATP binding"/>
    <property type="evidence" value="ECO:0007669"/>
    <property type="project" value="UniProtKB-UniRule"/>
</dbReference>
<comment type="catalytic activity">
    <reaction evidence="6">
        <text>N(2)-formyl-N(1)-(5-phospho-beta-D-ribosyl)glycinamide + L-glutamine + ATP + H2O = 2-formamido-N(1)-(5-O-phospho-beta-D-ribosyl)acetamidine + L-glutamate + ADP + phosphate + H(+)</text>
        <dbReference type="Rhea" id="RHEA:17129"/>
        <dbReference type="ChEBI" id="CHEBI:15377"/>
        <dbReference type="ChEBI" id="CHEBI:15378"/>
        <dbReference type="ChEBI" id="CHEBI:29985"/>
        <dbReference type="ChEBI" id="CHEBI:30616"/>
        <dbReference type="ChEBI" id="CHEBI:43474"/>
        <dbReference type="ChEBI" id="CHEBI:58359"/>
        <dbReference type="ChEBI" id="CHEBI:147286"/>
        <dbReference type="ChEBI" id="CHEBI:147287"/>
        <dbReference type="ChEBI" id="CHEBI:456216"/>
        <dbReference type="EC" id="6.3.5.3"/>
    </reaction>
</comment>
<dbReference type="AlphaFoldDB" id="A0A0M0BRU1"/>
<dbReference type="GO" id="GO:0004642">
    <property type="term" value="F:phosphoribosylformylglycinamidine synthase activity"/>
    <property type="evidence" value="ECO:0007669"/>
    <property type="project" value="UniProtKB-UniRule"/>
</dbReference>
<comment type="subcellular location">
    <subcellularLocation>
        <location evidence="6">Cytoplasm</location>
    </subcellularLocation>
</comment>
<keyword evidence="5 6" id="KW-0067">ATP-binding</keyword>
<evidence type="ECO:0000256" key="4">
    <source>
        <dbReference type="ARBA" id="ARBA00022755"/>
    </source>
</evidence>
<evidence type="ECO:0000256" key="3">
    <source>
        <dbReference type="ARBA" id="ARBA00022741"/>
    </source>
</evidence>
<proteinExistence type="inferred from homology"/>
<organism evidence="7 8">
    <name type="scientific">miscellaneous Crenarchaeota group-15 archaeon DG-45</name>
    <dbReference type="NCBI Taxonomy" id="1685127"/>
    <lineage>
        <taxon>Archaea</taxon>
        <taxon>Candidatus Bathyarchaeota</taxon>
        <taxon>MCG-15</taxon>
    </lineage>
</organism>
<dbReference type="PANTHER" id="PTHR34696">
    <property type="entry name" value="PHOSPHORIBOSYLFORMYLGLYCINAMIDINE SYNTHASE SUBUNIT PURS"/>
    <property type="match status" value="1"/>
</dbReference>
<accession>A0A0M0BRU1</accession>
<evidence type="ECO:0000256" key="2">
    <source>
        <dbReference type="ARBA" id="ARBA00022598"/>
    </source>
</evidence>
<name>A0A0M0BRU1_9ARCH</name>
<dbReference type="PANTHER" id="PTHR34696:SF1">
    <property type="entry name" value="PHOSPHORIBOSYLFORMYLGLYCINAMIDINE SYNTHASE SUBUNIT PURS"/>
    <property type="match status" value="1"/>
</dbReference>
<dbReference type="EMBL" id="LFWZ01000007">
    <property type="protein sequence ID" value="KON31313.1"/>
    <property type="molecule type" value="Genomic_DNA"/>
</dbReference>
<gene>
    <name evidence="6" type="primary">purS</name>
    <name evidence="7" type="ORF">AC482_01065</name>
</gene>
<dbReference type="GO" id="GO:0005737">
    <property type="term" value="C:cytoplasm"/>
    <property type="evidence" value="ECO:0007669"/>
    <property type="project" value="UniProtKB-SubCell"/>
</dbReference>
<keyword evidence="4 6" id="KW-0658">Purine biosynthesis</keyword>
<sequence>MRYVATVYVRLKPGYSDPEGETTARALRGLGYSVVEVRASKAYDVTLEAETRREAEAAVDEMCRRLLTNPTKDDYRFEIREER</sequence>
<dbReference type="SUPFAM" id="SSF82697">
    <property type="entry name" value="PurS-like"/>
    <property type="match status" value="1"/>
</dbReference>
<reference evidence="7 8" key="1">
    <citation type="submission" date="2015-06" db="EMBL/GenBank/DDBJ databases">
        <title>New insights into the roles of widespread benthic archaea in carbon and nitrogen cycling.</title>
        <authorList>
            <person name="Lazar C.S."/>
            <person name="Baker B.J."/>
            <person name="Seitz K.W."/>
            <person name="Hyde A.S."/>
            <person name="Dick G.J."/>
            <person name="Hinrichs K.-U."/>
            <person name="Teske A.P."/>
        </authorList>
    </citation>
    <scope>NUCLEOTIDE SEQUENCE [LARGE SCALE GENOMIC DNA]</scope>
    <source>
        <strain evidence="7">DG-45</strain>
    </source>
</reference>
<dbReference type="UniPathway" id="UPA00074">
    <property type="reaction ID" value="UER00128"/>
</dbReference>
<dbReference type="Proteomes" id="UP000037210">
    <property type="component" value="Unassembled WGS sequence"/>
</dbReference>
<comment type="subunit">
    <text evidence="6">Part of the FGAM synthase complex composed of 1 PurL, 1 PurQ and 2 PurS subunits.</text>
</comment>
<keyword evidence="3 6" id="KW-0547">Nucleotide-binding</keyword>
<keyword evidence="1 6" id="KW-0963">Cytoplasm</keyword>